<protein>
    <recommendedName>
        <fullName evidence="4">Peptidase MA superfamily protein</fullName>
    </recommendedName>
</protein>
<evidence type="ECO:0000256" key="1">
    <source>
        <dbReference type="SAM" id="MobiDB-lite"/>
    </source>
</evidence>
<sequence>MAIGDEHVPVTGNQTDRWRRAPGALLAVLTVAVLAGCAAPAEQGTPSSSASTTATTSLNVFEQQRADGVQRTLDDLSGALSAGDADRVDGLIDPAATPEFRARLRAAAVNLSGSVVSAESPRPTAPRPSTAPLSSPPTTGRVPNSSAPPRSQPSGSSPTVVTVAPRGTALRLKDFRYEVAPTTEAEVLVPADLQQRLDAQGSSDSWVAPIELRYALGGASTPGVDEPDVVVGMQLVMARYGDDWTVVGDGAAIGGDAAPTQLWDLPGLGASDVQTSGGTSVIASYPGTAEVVARVRELAPGSVEAVTAFWGEDWPRRAVVVATARPGEFRTLTRSAGTDVAAAAAATVYSRVDTDDGVAVGQRVVLTPGAARLSNAALGVVLRHELTHVAARVDTAAGAPLWITEGVPEYVGRNGTYTRFADAAPDLAAAVDVGDLPADLPADRDFAVDSDGARRAYQSAWSVAAYVADRYGEDRLRELYIGVAATDDTAQQDEAIVDVLGVSRTEFVAGWRRWLSTQVR</sequence>
<reference evidence="2" key="1">
    <citation type="submission" date="2022-01" db="EMBL/GenBank/DDBJ databases">
        <title>Gordonia xiamenensis sp. nov., isolated from surface seawater in Xiamen.</title>
        <authorList>
            <person name="He Y.F."/>
        </authorList>
    </citation>
    <scope>NUCLEOTIDE SEQUENCE</scope>
    <source>
        <strain evidence="2">GW1C4-4</strain>
    </source>
</reference>
<dbReference type="EMBL" id="JAKGCU010000005">
    <property type="protein sequence ID" value="MCF3938506.1"/>
    <property type="molecule type" value="Genomic_DNA"/>
</dbReference>
<accession>A0ABS9DKJ3</accession>
<feature type="compositionally biased region" description="Polar residues" evidence="1">
    <location>
        <begin position="141"/>
        <end position="160"/>
    </location>
</feature>
<gene>
    <name evidence="2" type="ORF">L1892_08950</name>
</gene>
<proteinExistence type="predicted"/>
<evidence type="ECO:0008006" key="4">
    <source>
        <dbReference type="Google" id="ProtNLM"/>
    </source>
</evidence>
<comment type="caution">
    <text evidence="2">The sequence shown here is derived from an EMBL/GenBank/DDBJ whole genome shotgun (WGS) entry which is preliminary data.</text>
</comment>
<evidence type="ECO:0000313" key="2">
    <source>
        <dbReference type="EMBL" id="MCF3938506.1"/>
    </source>
</evidence>
<evidence type="ECO:0000313" key="3">
    <source>
        <dbReference type="Proteomes" id="UP001108089"/>
    </source>
</evidence>
<feature type="region of interest" description="Disordered" evidence="1">
    <location>
        <begin position="113"/>
        <end position="161"/>
    </location>
</feature>
<dbReference type="Proteomes" id="UP001108089">
    <property type="component" value="Unassembled WGS sequence"/>
</dbReference>
<feature type="compositionally biased region" description="Low complexity" evidence="1">
    <location>
        <begin position="127"/>
        <end position="139"/>
    </location>
</feature>
<keyword evidence="3" id="KW-1185">Reference proteome</keyword>
<dbReference type="RefSeq" id="WP_235723242.1">
    <property type="nucleotide sequence ID" value="NZ_JAKGCU010000005.1"/>
</dbReference>
<name>A0ABS9DKJ3_9ACTN</name>
<organism evidence="2 3">
    <name type="scientific">Gordonia tangerina</name>
    <dbReference type="NCBI Taxonomy" id="2911060"/>
    <lineage>
        <taxon>Bacteria</taxon>
        <taxon>Bacillati</taxon>
        <taxon>Actinomycetota</taxon>
        <taxon>Actinomycetes</taxon>
        <taxon>Mycobacteriales</taxon>
        <taxon>Gordoniaceae</taxon>
        <taxon>Gordonia</taxon>
    </lineage>
</organism>